<organism evidence="2 3">
    <name type="scientific">Synaphobranchus kaupii</name>
    <name type="common">Kaup's arrowtooth eel</name>
    <dbReference type="NCBI Taxonomy" id="118154"/>
    <lineage>
        <taxon>Eukaryota</taxon>
        <taxon>Metazoa</taxon>
        <taxon>Chordata</taxon>
        <taxon>Craniata</taxon>
        <taxon>Vertebrata</taxon>
        <taxon>Euteleostomi</taxon>
        <taxon>Actinopterygii</taxon>
        <taxon>Neopterygii</taxon>
        <taxon>Teleostei</taxon>
        <taxon>Anguilliformes</taxon>
        <taxon>Synaphobranchidae</taxon>
        <taxon>Synaphobranchus</taxon>
    </lineage>
</organism>
<accession>A0A9Q1FJ63</accession>
<protein>
    <submittedName>
        <fullName evidence="2">Uncharacterized protein</fullName>
    </submittedName>
</protein>
<comment type="caution">
    <text evidence="2">The sequence shown here is derived from an EMBL/GenBank/DDBJ whole genome shotgun (WGS) entry which is preliminary data.</text>
</comment>
<evidence type="ECO:0000313" key="3">
    <source>
        <dbReference type="Proteomes" id="UP001152622"/>
    </source>
</evidence>
<dbReference type="AlphaFoldDB" id="A0A9Q1FJ63"/>
<sequence>MEALCSREHVQPFKTSHLGAKPCRKRHNIEKDQMSKKRKTPADEGGFANAEGSPRTSCSEQGKDLPPVSNAPVSES</sequence>
<proteinExistence type="predicted"/>
<evidence type="ECO:0000256" key="1">
    <source>
        <dbReference type="SAM" id="MobiDB-lite"/>
    </source>
</evidence>
<feature type="compositionally biased region" description="Basic and acidic residues" evidence="1">
    <location>
        <begin position="1"/>
        <end position="11"/>
    </location>
</feature>
<reference evidence="2" key="1">
    <citation type="journal article" date="2023" name="Science">
        <title>Genome structures resolve the early diversification of teleost fishes.</title>
        <authorList>
            <person name="Parey E."/>
            <person name="Louis A."/>
            <person name="Montfort J."/>
            <person name="Bouchez O."/>
            <person name="Roques C."/>
            <person name="Iampietro C."/>
            <person name="Lluch J."/>
            <person name="Castinel A."/>
            <person name="Donnadieu C."/>
            <person name="Desvignes T."/>
            <person name="Floi Bucao C."/>
            <person name="Jouanno E."/>
            <person name="Wen M."/>
            <person name="Mejri S."/>
            <person name="Dirks R."/>
            <person name="Jansen H."/>
            <person name="Henkel C."/>
            <person name="Chen W.J."/>
            <person name="Zahm M."/>
            <person name="Cabau C."/>
            <person name="Klopp C."/>
            <person name="Thompson A.W."/>
            <person name="Robinson-Rechavi M."/>
            <person name="Braasch I."/>
            <person name="Lecointre G."/>
            <person name="Bobe J."/>
            <person name="Postlethwait J.H."/>
            <person name="Berthelot C."/>
            <person name="Roest Crollius H."/>
            <person name="Guiguen Y."/>
        </authorList>
    </citation>
    <scope>NUCLEOTIDE SEQUENCE</scope>
    <source>
        <strain evidence="2">WJC10195</strain>
    </source>
</reference>
<gene>
    <name evidence="2" type="ORF">SKAU_G00163580</name>
</gene>
<dbReference type="EMBL" id="JAINUF010000005">
    <property type="protein sequence ID" value="KAJ8359833.1"/>
    <property type="molecule type" value="Genomic_DNA"/>
</dbReference>
<dbReference type="Proteomes" id="UP001152622">
    <property type="component" value="Chromosome 5"/>
</dbReference>
<evidence type="ECO:0000313" key="2">
    <source>
        <dbReference type="EMBL" id="KAJ8359833.1"/>
    </source>
</evidence>
<keyword evidence="3" id="KW-1185">Reference proteome</keyword>
<feature type="region of interest" description="Disordered" evidence="1">
    <location>
        <begin position="1"/>
        <end position="76"/>
    </location>
</feature>
<name>A0A9Q1FJ63_SYNKA</name>